<organism evidence="1">
    <name type="scientific">marine metagenome</name>
    <dbReference type="NCBI Taxonomy" id="408172"/>
    <lineage>
        <taxon>unclassified sequences</taxon>
        <taxon>metagenomes</taxon>
        <taxon>ecological metagenomes</taxon>
    </lineage>
</organism>
<accession>A0A381W698</accession>
<gene>
    <name evidence="1" type="ORF">METZ01_LOCUS100879</name>
</gene>
<evidence type="ECO:0000313" key="1">
    <source>
        <dbReference type="EMBL" id="SVA48025.1"/>
    </source>
</evidence>
<proteinExistence type="predicted"/>
<name>A0A381W698_9ZZZZ</name>
<feature type="non-terminal residue" evidence="1">
    <location>
        <position position="258"/>
    </location>
</feature>
<reference evidence="1" key="1">
    <citation type="submission" date="2018-05" db="EMBL/GenBank/DDBJ databases">
        <authorList>
            <person name="Lanie J.A."/>
            <person name="Ng W.-L."/>
            <person name="Kazmierczak K.M."/>
            <person name="Andrzejewski T.M."/>
            <person name="Davidsen T.M."/>
            <person name="Wayne K.J."/>
            <person name="Tettelin H."/>
            <person name="Glass J.I."/>
            <person name="Rusch D."/>
            <person name="Podicherti R."/>
            <person name="Tsui H.-C.T."/>
            <person name="Winkler M.E."/>
        </authorList>
    </citation>
    <scope>NUCLEOTIDE SEQUENCE</scope>
</reference>
<dbReference type="AlphaFoldDB" id="A0A381W698"/>
<dbReference type="EMBL" id="UINC01010829">
    <property type="protein sequence ID" value="SVA48025.1"/>
    <property type="molecule type" value="Genomic_DNA"/>
</dbReference>
<sequence>MKNTYQFITIAYLFNLISAQETTYPPPTNLITVPTAGTLVRGSFSMEMRVQKKGGLITGLTVGITDRFQFGLSYGAGNLIGDDSLQWYPRPEVNLKYHLLDETGSAPGCSIGLITQGFGTYTSEYTPVDGHGEPLEPLSVERYDIKAYGAYISASKNWKTPLGNAGLHAGMSKNFLEDKDGDEDPNLFFGLDMEVNPELSLLVEYNAALNENDMTANNLALSKGGYLNAAVRWTFVDRLHIEMDFNNLLFDEDKVNYF</sequence>
<protein>
    <submittedName>
        <fullName evidence="1">Uncharacterized protein</fullName>
    </submittedName>
</protein>